<evidence type="ECO:0000313" key="2">
    <source>
        <dbReference type="Proteomes" id="UP000095185"/>
    </source>
</evidence>
<protein>
    <submittedName>
        <fullName evidence="1">Uncharacterized protein</fullName>
    </submittedName>
</protein>
<dbReference type="RefSeq" id="WP_069808988.1">
    <property type="nucleotide sequence ID" value="NZ_CP017305.1"/>
</dbReference>
<reference evidence="1" key="1">
    <citation type="submission" date="2016-09" db="EMBL/GenBank/DDBJ databases">
        <title>Genome sequence of Chlorobaculum limnaeum.</title>
        <authorList>
            <person name="Liu Z."/>
            <person name="Tank M."/>
            <person name="Bryant D.A."/>
        </authorList>
    </citation>
    <scope>NUCLEOTIDE SEQUENCE [LARGE SCALE GENOMIC DNA]</scope>
    <source>
        <strain evidence="1">DSM 1677</strain>
    </source>
</reference>
<dbReference type="EMBL" id="CP017305">
    <property type="protein sequence ID" value="AOS83265.1"/>
    <property type="molecule type" value="Genomic_DNA"/>
</dbReference>
<evidence type="ECO:0000313" key="1">
    <source>
        <dbReference type="EMBL" id="AOS83265.1"/>
    </source>
</evidence>
<dbReference type="AlphaFoldDB" id="A0A1D8D1G0"/>
<keyword evidence="2" id="KW-1185">Reference proteome</keyword>
<dbReference type="KEGG" id="clz:BIU88_03355"/>
<organism evidence="1 2">
    <name type="scientific">Chlorobaculum limnaeum</name>
    <dbReference type="NCBI Taxonomy" id="274537"/>
    <lineage>
        <taxon>Bacteria</taxon>
        <taxon>Pseudomonadati</taxon>
        <taxon>Chlorobiota</taxon>
        <taxon>Chlorobiia</taxon>
        <taxon>Chlorobiales</taxon>
        <taxon>Chlorobiaceae</taxon>
        <taxon>Chlorobaculum</taxon>
    </lineage>
</organism>
<dbReference type="OrthoDB" id="9821389at2"/>
<gene>
    <name evidence="1" type="ORF">BIU88_03355</name>
</gene>
<sequence length="180" mass="19467">MNTKSNLYFAPLLILMIIAFSSVSEAKKMVNRSDLHVIETEQPNLIINVQWGSSNVGSTQYGEKLTAYISVTNTSKVDCYPPAGASFVVGAYYKTLGLKKATSVGTFPAVIKAGETRSFIQQSLDDAHQAVIYNGYVDFYVSSQAPGQPDLSAAVRPACKGELNLKDNNAHSVKKVITNP</sequence>
<name>A0A1D8D1G0_CHLLM</name>
<accession>A0A1D8D1G0</accession>
<proteinExistence type="predicted"/>
<dbReference type="Proteomes" id="UP000095185">
    <property type="component" value="Chromosome"/>
</dbReference>